<dbReference type="AlphaFoldDB" id="A0A3N1Y039"/>
<dbReference type="InterPro" id="IPR038404">
    <property type="entry name" value="TRAP_DctP_sf"/>
</dbReference>
<evidence type="ECO:0000313" key="3">
    <source>
        <dbReference type="EMBL" id="ROR32196.1"/>
    </source>
</evidence>
<dbReference type="EMBL" id="RJVI01000002">
    <property type="protein sequence ID" value="ROR32196.1"/>
    <property type="molecule type" value="Genomic_DNA"/>
</dbReference>
<reference evidence="3 4" key="1">
    <citation type="submission" date="2018-11" db="EMBL/GenBank/DDBJ databases">
        <title>Genomic Encyclopedia of Type Strains, Phase IV (KMG-IV): sequencing the most valuable type-strain genomes for metagenomic binning, comparative biology and taxonomic classification.</title>
        <authorList>
            <person name="Goeker M."/>
        </authorList>
    </citation>
    <scope>NUCLEOTIDE SEQUENCE [LARGE SCALE GENOMIC DNA]</scope>
    <source>
        <strain evidence="3 4">DSM 100275</strain>
    </source>
</reference>
<feature type="chain" id="PRO_5018154249" evidence="2">
    <location>
        <begin position="23"/>
        <end position="341"/>
    </location>
</feature>
<keyword evidence="1 2" id="KW-0732">Signal</keyword>
<dbReference type="PANTHER" id="PTHR33376">
    <property type="match status" value="1"/>
</dbReference>
<evidence type="ECO:0000313" key="4">
    <source>
        <dbReference type="Proteomes" id="UP000276634"/>
    </source>
</evidence>
<dbReference type="Gene3D" id="3.40.190.170">
    <property type="entry name" value="Bacterial extracellular solute-binding protein, family 7"/>
    <property type="match status" value="1"/>
</dbReference>
<proteinExistence type="predicted"/>
<dbReference type="CDD" id="cd13665">
    <property type="entry name" value="PBP2_TRAP_Dctp3_4"/>
    <property type="match status" value="1"/>
</dbReference>
<gene>
    <name evidence="3" type="ORF">EDC57_1391</name>
</gene>
<dbReference type="Proteomes" id="UP000276634">
    <property type="component" value="Unassembled WGS sequence"/>
</dbReference>
<dbReference type="InterPro" id="IPR018389">
    <property type="entry name" value="DctP_fam"/>
</dbReference>
<comment type="caution">
    <text evidence="3">The sequence shown here is derived from an EMBL/GenBank/DDBJ whole genome shotgun (WGS) entry which is preliminary data.</text>
</comment>
<evidence type="ECO:0000256" key="2">
    <source>
        <dbReference type="SAM" id="SignalP"/>
    </source>
</evidence>
<dbReference type="Pfam" id="PF03480">
    <property type="entry name" value="DctP"/>
    <property type="match status" value="1"/>
</dbReference>
<dbReference type="NCBIfam" id="NF037995">
    <property type="entry name" value="TRAP_S1"/>
    <property type="match status" value="1"/>
</dbReference>
<protein>
    <submittedName>
        <fullName evidence="3">TRAP-type C4-dicarboxylate transport system substrate-binding protein</fullName>
    </submittedName>
</protein>
<organism evidence="3 4">
    <name type="scientific">Inmirania thermothiophila</name>
    <dbReference type="NCBI Taxonomy" id="1750597"/>
    <lineage>
        <taxon>Bacteria</taxon>
        <taxon>Pseudomonadati</taxon>
        <taxon>Pseudomonadota</taxon>
        <taxon>Gammaproteobacteria</taxon>
        <taxon>Chromatiales</taxon>
        <taxon>Ectothiorhodospiraceae</taxon>
        <taxon>Inmirania</taxon>
    </lineage>
</organism>
<dbReference type="PANTHER" id="PTHR33376:SF15">
    <property type="entry name" value="BLL6794 PROTEIN"/>
    <property type="match status" value="1"/>
</dbReference>
<feature type="signal peptide" evidence="2">
    <location>
        <begin position="1"/>
        <end position="22"/>
    </location>
</feature>
<evidence type="ECO:0000256" key="1">
    <source>
        <dbReference type="ARBA" id="ARBA00022729"/>
    </source>
</evidence>
<keyword evidence="4" id="KW-1185">Reference proteome</keyword>
<dbReference type="RefSeq" id="WP_123401164.1">
    <property type="nucleotide sequence ID" value="NZ_RJVI01000002.1"/>
</dbReference>
<dbReference type="GO" id="GO:0055085">
    <property type="term" value="P:transmembrane transport"/>
    <property type="evidence" value="ECO:0007669"/>
    <property type="project" value="InterPro"/>
</dbReference>
<accession>A0A3N1Y039</accession>
<name>A0A3N1Y039_9GAMM</name>
<sequence length="341" mass="38025">MRPIRPLALLLGLLVAVGPAGAAEVVLRLHHFLPPPSTAHSKLLKPWAERIEQASGGRIEVQIYPAMQLGGKPPQLYDQVREGVVDVVWTLTGYTPGRFPISEVFELPFMAASAKATSQAAWAFYERYMREEFRGVHPLLIHVHAPGQFHLRDRLVRRLEDLQGLKIRTPTRAMRDGLAALGATPVGMPVPQVPQALARGVIDGALLPYEVTRPLKVHELVCCHTEVGGARGLYTAVFLLAMNRQRYEALPPDLRRVIDEHSGMALAREAGEMWDRAEAPGREAARMRGNRIHALPPEEVARWEAATRPVVRAWVERMNAMGLDGEAMLREARALIERYSR</sequence>
<dbReference type="OrthoDB" id="9177965at2"/>